<evidence type="ECO:0000256" key="1">
    <source>
        <dbReference type="SAM" id="Phobius"/>
    </source>
</evidence>
<reference evidence="2 5" key="2">
    <citation type="submission" date="2017-12" db="EMBL/GenBank/DDBJ databases">
        <title>Pharmacopeia of the Arctic Ocean.</title>
        <authorList>
            <person name="Collins E."/>
            <person name="Ducluzeau A.-L."/>
        </authorList>
    </citation>
    <scope>NUCLEOTIDE SEQUENCE [LARGE SCALE GENOMIC DNA]</scope>
    <source>
        <strain evidence="2 5">DSM 23325</strain>
    </source>
</reference>
<evidence type="ECO:0000313" key="4">
    <source>
        <dbReference type="Proteomes" id="UP000199113"/>
    </source>
</evidence>
<protein>
    <submittedName>
        <fullName evidence="3">Uncharacterized protein</fullName>
    </submittedName>
</protein>
<gene>
    <name evidence="2" type="ORF">CXG46_05330</name>
    <name evidence="3" type="ORF">SAMN05192575_103206</name>
</gene>
<dbReference type="AlphaFoldDB" id="A0A1I0Y4Z4"/>
<feature type="transmembrane region" description="Helical" evidence="1">
    <location>
        <begin position="60"/>
        <end position="88"/>
    </location>
</feature>
<keyword evidence="1" id="KW-0812">Transmembrane</keyword>
<keyword evidence="1" id="KW-1133">Transmembrane helix</keyword>
<evidence type="ECO:0000313" key="5">
    <source>
        <dbReference type="Proteomes" id="UP000233565"/>
    </source>
</evidence>
<dbReference type="Proteomes" id="UP000199113">
    <property type="component" value="Unassembled WGS sequence"/>
</dbReference>
<keyword evidence="1" id="KW-0472">Membrane</keyword>
<dbReference type="EMBL" id="FOKC01000003">
    <property type="protein sequence ID" value="SFB07508.1"/>
    <property type="molecule type" value="Genomic_DNA"/>
</dbReference>
<proteinExistence type="predicted"/>
<reference evidence="3" key="1">
    <citation type="submission" date="2016-10" db="EMBL/GenBank/DDBJ databases">
        <authorList>
            <person name="de Groot N.N."/>
        </authorList>
    </citation>
    <scope>NUCLEOTIDE SEQUENCE [LARGE SCALE GENOMIC DNA]</scope>
    <source>
        <strain evidence="3">CGMCC 1.10697</strain>
    </source>
</reference>
<dbReference type="Proteomes" id="UP000233565">
    <property type="component" value="Unassembled WGS sequence"/>
</dbReference>
<keyword evidence="5" id="KW-1185">Reference proteome</keyword>
<dbReference type="STRING" id="748909.SAMN05192575_103206"/>
<organism evidence="3 4">
    <name type="scientific">Nocardioides alpinus</name>
    <dbReference type="NCBI Taxonomy" id="748909"/>
    <lineage>
        <taxon>Bacteria</taxon>
        <taxon>Bacillati</taxon>
        <taxon>Actinomycetota</taxon>
        <taxon>Actinomycetes</taxon>
        <taxon>Propionibacteriales</taxon>
        <taxon>Nocardioidaceae</taxon>
        <taxon>Nocardioides</taxon>
    </lineage>
</organism>
<feature type="transmembrane region" description="Helical" evidence="1">
    <location>
        <begin position="100"/>
        <end position="119"/>
    </location>
</feature>
<dbReference type="EMBL" id="PJBV01000012">
    <property type="protein sequence ID" value="PKH42691.1"/>
    <property type="molecule type" value="Genomic_DNA"/>
</dbReference>
<sequence length="148" mass="15709">MLLALVLLSTVGVTMLLVLFVGMFAVALPVAALAVLACYVLSTRAAHDADSRTVVRETGAVALASLTGFGIWTGMLVLGFWVGIVPLLASADGYEHADEWGLLSVLVAASATVTAWWLLRRCVSPSGRAARRERRRRAGSGPRTRGRC</sequence>
<feature type="transmembrane region" description="Helical" evidence="1">
    <location>
        <begin position="6"/>
        <end position="39"/>
    </location>
</feature>
<accession>A0A1I0Y4Z4</accession>
<evidence type="ECO:0000313" key="2">
    <source>
        <dbReference type="EMBL" id="PKH42691.1"/>
    </source>
</evidence>
<evidence type="ECO:0000313" key="3">
    <source>
        <dbReference type="EMBL" id="SFB07508.1"/>
    </source>
</evidence>
<name>A0A1I0Y4Z4_9ACTN</name>